<dbReference type="Pfam" id="PF09262">
    <property type="entry name" value="PEX-1N"/>
    <property type="match status" value="1"/>
</dbReference>
<keyword evidence="2" id="KW-0547">Nucleotide-binding</keyword>
<dbReference type="Proteomes" id="UP000634136">
    <property type="component" value="Unassembled WGS sequence"/>
</dbReference>
<keyword evidence="1" id="KW-0132">Cell division</keyword>
<keyword evidence="6" id="KW-0175">Coiled coil</keyword>
<dbReference type="GO" id="GO:0031145">
    <property type="term" value="P:anaphase-promoting complex-dependent catabolic process"/>
    <property type="evidence" value="ECO:0007669"/>
    <property type="project" value="TreeGrafter"/>
</dbReference>
<dbReference type="AlphaFoldDB" id="A0A834X405"/>
<accession>A0A834X405</accession>
<keyword evidence="5" id="KW-0131">Cell cycle</keyword>
<dbReference type="InterPro" id="IPR041221">
    <property type="entry name" value="APC1_C"/>
</dbReference>
<dbReference type="InterPro" id="IPR029067">
    <property type="entry name" value="CDC48_domain_2-like_sf"/>
</dbReference>
<keyword evidence="10" id="KW-1185">Reference proteome</keyword>
<dbReference type="CDD" id="cd00009">
    <property type="entry name" value="AAA"/>
    <property type="match status" value="1"/>
</dbReference>
<dbReference type="GO" id="GO:0070979">
    <property type="term" value="P:protein K11-linked ubiquitination"/>
    <property type="evidence" value="ECO:0007669"/>
    <property type="project" value="TreeGrafter"/>
</dbReference>
<dbReference type="GO" id="GO:0060090">
    <property type="term" value="F:molecular adaptor activity"/>
    <property type="evidence" value="ECO:0007669"/>
    <property type="project" value="TreeGrafter"/>
</dbReference>
<evidence type="ECO:0000256" key="3">
    <source>
        <dbReference type="ARBA" id="ARBA00022776"/>
    </source>
</evidence>
<dbReference type="SUPFAM" id="SSF52540">
    <property type="entry name" value="P-loop containing nucleoside triphosphate hydrolases"/>
    <property type="match status" value="2"/>
</dbReference>
<name>A0A834X405_9FABA</name>
<dbReference type="Gene3D" id="3.10.330.10">
    <property type="match status" value="1"/>
</dbReference>
<evidence type="ECO:0000256" key="4">
    <source>
        <dbReference type="ARBA" id="ARBA00022840"/>
    </source>
</evidence>
<feature type="domain" description="Anaphase-promoting complex subunit 1 C-terminal" evidence="8">
    <location>
        <begin position="432"/>
        <end position="567"/>
    </location>
</feature>
<dbReference type="GO" id="GO:0005524">
    <property type="term" value="F:ATP binding"/>
    <property type="evidence" value="ECO:0007669"/>
    <property type="project" value="UniProtKB-KW"/>
</dbReference>
<organism evidence="9 10">
    <name type="scientific">Senna tora</name>
    <dbReference type="NCBI Taxonomy" id="362788"/>
    <lineage>
        <taxon>Eukaryota</taxon>
        <taxon>Viridiplantae</taxon>
        <taxon>Streptophyta</taxon>
        <taxon>Embryophyta</taxon>
        <taxon>Tracheophyta</taxon>
        <taxon>Spermatophyta</taxon>
        <taxon>Magnoliopsida</taxon>
        <taxon>eudicotyledons</taxon>
        <taxon>Gunneridae</taxon>
        <taxon>Pentapetalae</taxon>
        <taxon>rosids</taxon>
        <taxon>fabids</taxon>
        <taxon>Fabales</taxon>
        <taxon>Fabaceae</taxon>
        <taxon>Caesalpinioideae</taxon>
        <taxon>Cassia clade</taxon>
        <taxon>Senna</taxon>
    </lineage>
</organism>
<dbReference type="Pfam" id="PF18122">
    <property type="entry name" value="APC1_C"/>
    <property type="match status" value="1"/>
</dbReference>
<dbReference type="GO" id="GO:0007031">
    <property type="term" value="P:peroxisome organization"/>
    <property type="evidence" value="ECO:0007669"/>
    <property type="project" value="InterPro"/>
</dbReference>
<evidence type="ECO:0000259" key="8">
    <source>
        <dbReference type="Pfam" id="PF18122"/>
    </source>
</evidence>
<dbReference type="Gene3D" id="1.20.58.1980">
    <property type="match status" value="1"/>
</dbReference>
<comment type="caution">
    <text evidence="9">The sequence shown here is derived from an EMBL/GenBank/DDBJ whole genome shotgun (WGS) entry which is preliminary data.</text>
</comment>
<evidence type="ECO:0000256" key="6">
    <source>
        <dbReference type="SAM" id="Coils"/>
    </source>
</evidence>
<proteinExistence type="predicted"/>
<protein>
    <submittedName>
        <fullName evidence="9">Anaphase-promoting complex subunit 1</fullName>
    </submittedName>
</protein>
<dbReference type="InterPro" id="IPR024990">
    <property type="entry name" value="Apc1"/>
</dbReference>
<sequence>MELEATRSAPLPHILALELRSRTDDLWVVAWSGATSASAAIEVSQQSAECISLPHHAKVQVRAASNVPHASLVTIEPHTEDDWEILELNSEQAEAAILNQLRIVYEGMRFPLWLHGHTMITFNVASVFPKKAVDTTDWSIHNEVINVVLDESHYKEDEEVANQSENKKGLQYLLRFWYIAQLDAITSFTGMEVNALVLGSKTLLHFETIEDMISKEHISSEVTSLGWMEATVSDVKIVGMMVLLSSASGTWFDFYNLPLPGHVLIYGPSGSSKTLLARTVAKCLEKHEDILICTVTPASSSSEETHNTLKFASRSKHVEIKAAQNKIMDDKSLIKKYQREIHDLKQELQQLKHGIMEDPNVAVSSQEDLVNLKLQLAYMPDRKRDHLIDDDSGSHASELSVEGKDDVTNLDELMKDYKWNKRRGMLGWFKMREFCLQVLFECVSKDRPALLQVYLSLYTTIGSMVDQVTNGTIVCGDSLALSGFKIALTYIEASMTGKLSASRGEIVQPVFIGSLKKQVEELLNCSQELKDDFHNYVKSGKWPDGESQEKEKRAILLSWFLQWFGVPPSSVIQSAIDRVKPKLMASSVPLLRLLFPSAPINVISEIDVCLSSS</sequence>
<feature type="coiled-coil region" evidence="6">
    <location>
        <begin position="320"/>
        <end position="354"/>
    </location>
</feature>
<dbReference type="EMBL" id="JAAIUW010000003">
    <property type="protein sequence ID" value="KAF7837564.1"/>
    <property type="molecule type" value="Genomic_DNA"/>
</dbReference>
<dbReference type="OrthoDB" id="2187at2759"/>
<dbReference type="GO" id="GO:0005680">
    <property type="term" value="C:anaphase-promoting complex"/>
    <property type="evidence" value="ECO:0007669"/>
    <property type="project" value="InterPro"/>
</dbReference>
<keyword evidence="4" id="KW-0067">ATP-binding</keyword>
<feature type="domain" description="Peroxisomal ATPase PEX1 N-terminal C-lobe" evidence="7">
    <location>
        <begin position="73"/>
        <end position="131"/>
    </location>
</feature>
<dbReference type="GO" id="GO:0051301">
    <property type="term" value="P:cell division"/>
    <property type="evidence" value="ECO:0007669"/>
    <property type="project" value="UniProtKB-KW"/>
</dbReference>
<dbReference type="PANTHER" id="PTHR12827">
    <property type="entry name" value="MEIOTIC CHECKPOINT REGULATOR TSG24 FAMILY MEMBER"/>
    <property type="match status" value="1"/>
</dbReference>
<dbReference type="GO" id="GO:0007091">
    <property type="term" value="P:metaphase/anaphase transition of mitotic cell cycle"/>
    <property type="evidence" value="ECO:0007669"/>
    <property type="project" value="TreeGrafter"/>
</dbReference>
<dbReference type="SUPFAM" id="SSF54585">
    <property type="entry name" value="Cdc48 domain 2-like"/>
    <property type="match status" value="1"/>
</dbReference>
<dbReference type="GO" id="GO:0005777">
    <property type="term" value="C:peroxisome"/>
    <property type="evidence" value="ECO:0007669"/>
    <property type="project" value="InterPro"/>
</dbReference>
<evidence type="ECO:0000313" key="10">
    <source>
        <dbReference type="Proteomes" id="UP000634136"/>
    </source>
</evidence>
<reference evidence="9" key="1">
    <citation type="submission" date="2020-09" db="EMBL/GenBank/DDBJ databases">
        <title>Genome-Enabled Discovery of Anthraquinone Biosynthesis in Senna tora.</title>
        <authorList>
            <person name="Kang S.-H."/>
            <person name="Pandey R.P."/>
            <person name="Lee C.-M."/>
            <person name="Sim J.-S."/>
            <person name="Jeong J.-T."/>
            <person name="Choi B.-S."/>
            <person name="Jung M."/>
            <person name="Ginzburg D."/>
            <person name="Zhao K."/>
            <person name="Won S.Y."/>
            <person name="Oh T.-J."/>
            <person name="Yu Y."/>
            <person name="Kim N.-H."/>
            <person name="Lee O.R."/>
            <person name="Lee T.-H."/>
            <person name="Bashyal P."/>
            <person name="Kim T.-S."/>
            <person name="Lee W.-H."/>
            <person name="Kawkins C."/>
            <person name="Kim C.-K."/>
            <person name="Kim J.S."/>
            <person name="Ahn B.O."/>
            <person name="Rhee S.Y."/>
            <person name="Sohng J.K."/>
        </authorList>
    </citation>
    <scope>NUCLEOTIDE SEQUENCE</scope>
    <source>
        <tissue evidence="9">Leaf</tissue>
    </source>
</reference>
<evidence type="ECO:0000259" key="7">
    <source>
        <dbReference type="Pfam" id="PF09262"/>
    </source>
</evidence>
<evidence type="ECO:0000256" key="1">
    <source>
        <dbReference type="ARBA" id="ARBA00022618"/>
    </source>
</evidence>
<dbReference type="InterPro" id="IPR027417">
    <property type="entry name" value="P-loop_NTPase"/>
</dbReference>
<evidence type="ECO:0000256" key="5">
    <source>
        <dbReference type="ARBA" id="ARBA00023306"/>
    </source>
</evidence>
<dbReference type="InterPro" id="IPR015342">
    <property type="entry name" value="PEX1-N_C-lobe"/>
</dbReference>
<evidence type="ECO:0000313" key="9">
    <source>
        <dbReference type="EMBL" id="KAF7837564.1"/>
    </source>
</evidence>
<dbReference type="PANTHER" id="PTHR12827:SF3">
    <property type="entry name" value="ANAPHASE-PROMOTING COMPLEX SUBUNIT 1"/>
    <property type="match status" value="1"/>
</dbReference>
<evidence type="ECO:0000256" key="2">
    <source>
        <dbReference type="ARBA" id="ARBA00022741"/>
    </source>
</evidence>
<keyword evidence="3" id="KW-0498">Mitosis</keyword>
<gene>
    <name evidence="9" type="ORF">G2W53_006046</name>
</gene>